<dbReference type="RefSeq" id="XP_008723988.1">
    <property type="nucleotide sequence ID" value="XM_008725766.1"/>
</dbReference>
<feature type="region of interest" description="Disordered" evidence="1">
    <location>
        <begin position="160"/>
        <end position="208"/>
    </location>
</feature>
<dbReference type="Proteomes" id="UP000030678">
    <property type="component" value="Unassembled WGS sequence"/>
</dbReference>
<keyword evidence="2" id="KW-1133">Transmembrane helix</keyword>
<dbReference type="EMBL" id="KI635850">
    <property type="protein sequence ID" value="ETI27091.1"/>
    <property type="molecule type" value="Genomic_DNA"/>
</dbReference>
<sequence length="310" mass="34327">MFMLHWALASPVPEIFSPEADTLSFTELAQKAFLRILELGFIRGILVSLLILCALVCLLIGTLRVLAAYLHHHDTKLWETYEEVHACADGEKEVQDEADCRRASVIDECQPYNLQCQKQSRNSRYIMANPSTPITKINVHAFPRRAAVVMSPYSPSETRFLNPIRSTSTPLRSALTKSPPSSKRLPSARSYLFGPRSTSTSTCLTPSPKSVRWADQIHVSITSTLEMSVRRRLEEELQAGTEPEIDLATRTIASRNRLRSDVLDILSHPIHHAEPLPAHDASSATPAIAIGDGPSDSRGESCMQLEGDTS</sequence>
<feature type="transmembrane region" description="Helical" evidence="2">
    <location>
        <begin position="41"/>
        <end position="67"/>
    </location>
</feature>
<protein>
    <submittedName>
        <fullName evidence="3">Uncharacterized protein</fullName>
    </submittedName>
</protein>
<feature type="compositionally biased region" description="Polar residues" evidence="1">
    <location>
        <begin position="160"/>
        <end position="181"/>
    </location>
</feature>
<evidence type="ECO:0000256" key="1">
    <source>
        <dbReference type="SAM" id="MobiDB-lite"/>
    </source>
</evidence>
<name>V9DK76_9EURO</name>
<keyword evidence="2" id="KW-0812">Transmembrane</keyword>
<organism evidence="3">
    <name type="scientific">Cladophialophora carrionii CBS 160.54</name>
    <dbReference type="NCBI Taxonomy" id="1279043"/>
    <lineage>
        <taxon>Eukaryota</taxon>
        <taxon>Fungi</taxon>
        <taxon>Dikarya</taxon>
        <taxon>Ascomycota</taxon>
        <taxon>Pezizomycotina</taxon>
        <taxon>Eurotiomycetes</taxon>
        <taxon>Chaetothyriomycetidae</taxon>
        <taxon>Chaetothyriales</taxon>
        <taxon>Herpotrichiellaceae</taxon>
        <taxon>Cladophialophora</taxon>
    </lineage>
</organism>
<proteinExistence type="predicted"/>
<evidence type="ECO:0000313" key="3">
    <source>
        <dbReference type="EMBL" id="ETI27091.1"/>
    </source>
</evidence>
<dbReference type="HOGENOM" id="CLU_068914_0_0_1"/>
<keyword evidence="2" id="KW-0472">Membrane</keyword>
<feature type="region of interest" description="Disordered" evidence="1">
    <location>
        <begin position="274"/>
        <end position="310"/>
    </location>
</feature>
<accession>V9DK76</accession>
<evidence type="ECO:0000256" key="2">
    <source>
        <dbReference type="SAM" id="Phobius"/>
    </source>
</evidence>
<gene>
    <name evidence="3" type="ORF">G647_09773</name>
</gene>
<feature type="compositionally biased region" description="Low complexity" evidence="1">
    <location>
        <begin position="195"/>
        <end position="208"/>
    </location>
</feature>
<dbReference type="GeneID" id="19988266"/>
<reference evidence="3" key="1">
    <citation type="submission" date="2013-03" db="EMBL/GenBank/DDBJ databases">
        <title>The Genome Sequence of Cladophialophora carrionii CBS 160.54.</title>
        <authorList>
            <consortium name="The Broad Institute Genomics Platform"/>
            <person name="Cuomo C."/>
            <person name="de Hoog S."/>
            <person name="Gorbushina A."/>
            <person name="Walker B."/>
            <person name="Young S.K."/>
            <person name="Zeng Q."/>
            <person name="Gargeya S."/>
            <person name="Fitzgerald M."/>
            <person name="Haas B."/>
            <person name="Abouelleil A."/>
            <person name="Allen A.W."/>
            <person name="Alvarado L."/>
            <person name="Arachchi H.M."/>
            <person name="Berlin A.M."/>
            <person name="Chapman S.B."/>
            <person name="Gainer-Dewar J."/>
            <person name="Goldberg J."/>
            <person name="Griggs A."/>
            <person name="Gujja S."/>
            <person name="Hansen M."/>
            <person name="Howarth C."/>
            <person name="Imamovic A."/>
            <person name="Ireland A."/>
            <person name="Larimer J."/>
            <person name="McCowan C."/>
            <person name="Murphy C."/>
            <person name="Pearson M."/>
            <person name="Poon T.W."/>
            <person name="Priest M."/>
            <person name="Roberts A."/>
            <person name="Saif S."/>
            <person name="Shea T."/>
            <person name="Sisk P."/>
            <person name="Sykes S."/>
            <person name="Wortman J."/>
            <person name="Nusbaum C."/>
            <person name="Birren B."/>
        </authorList>
    </citation>
    <scope>NUCLEOTIDE SEQUENCE [LARGE SCALE GENOMIC DNA]</scope>
    <source>
        <strain evidence="3">CBS 160.54</strain>
    </source>
</reference>
<dbReference type="AlphaFoldDB" id="V9DK76"/>
<dbReference type="OrthoDB" id="4160347at2759"/>
<dbReference type="VEuPathDB" id="FungiDB:G647_09773"/>